<gene>
    <name evidence="2" type="ORF">SAMN05878437_2657</name>
</gene>
<dbReference type="Pfam" id="PF03473">
    <property type="entry name" value="MOSC"/>
    <property type="match status" value="1"/>
</dbReference>
<name>A0A1M7IAL7_9GAMM</name>
<protein>
    <recommendedName>
        <fullName evidence="1">MOSC domain-containing protein</fullName>
    </recommendedName>
</protein>
<dbReference type="SUPFAM" id="SSF50800">
    <property type="entry name" value="PK beta-barrel domain-like"/>
    <property type="match status" value="1"/>
</dbReference>
<dbReference type="PROSITE" id="PS51340">
    <property type="entry name" value="MOSC"/>
    <property type="match status" value="1"/>
</dbReference>
<dbReference type="PANTHER" id="PTHR14237">
    <property type="entry name" value="MOLYBDOPTERIN COFACTOR SULFURASE MOSC"/>
    <property type="match status" value="1"/>
</dbReference>
<dbReference type="GO" id="GO:0003824">
    <property type="term" value="F:catalytic activity"/>
    <property type="evidence" value="ECO:0007669"/>
    <property type="project" value="InterPro"/>
</dbReference>
<evidence type="ECO:0000313" key="3">
    <source>
        <dbReference type="Proteomes" id="UP000190911"/>
    </source>
</evidence>
<dbReference type="Proteomes" id="UP000190911">
    <property type="component" value="Chromosome I"/>
</dbReference>
<proteinExistence type="predicted"/>
<keyword evidence="3" id="KW-1185">Reference proteome</keyword>
<reference evidence="2 3" key="1">
    <citation type="submission" date="2016-11" db="EMBL/GenBank/DDBJ databases">
        <authorList>
            <person name="Jaros S."/>
            <person name="Januszkiewicz K."/>
            <person name="Wedrychowicz H."/>
        </authorList>
    </citation>
    <scope>NUCLEOTIDE SEQUENCE [LARGE SCALE GENOMIC DNA]</scope>
    <source>
        <strain evidence="2 3">ACAM 12</strain>
    </source>
</reference>
<dbReference type="GO" id="GO:0030151">
    <property type="term" value="F:molybdenum ion binding"/>
    <property type="evidence" value="ECO:0007669"/>
    <property type="project" value="InterPro"/>
</dbReference>
<dbReference type="InterPro" id="IPR011037">
    <property type="entry name" value="Pyrv_Knase-like_insert_dom_sf"/>
</dbReference>
<dbReference type="SUPFAM" id="SSF141673">
    <property type="entry name" value="MOSC N-terminal domain-like"/>
    <property type="match status" value="1"/>
</dbReference>
<dbReference type="Pfam" id="PF03476">
    <property type="entry name" value="MOSC_N"/>
    <property type="match status" value="1"/>
</dbReference>
<dbReference type="GO" id="GO:0030170">
    <property type="term" value="F:pyridoxal phosphate binding"/>
    <property type="evidence" value="ECO:0007669"/>
    <property type="project" value="InterPro"/>
</dbReference>
<evidence type="ECO:0000259" key="1">
    <source>
        <dbReference type="PROSITE" id="PS51340"/>
    </source>
</evidence>
<dbReference type="InParanoid" id="A0A1M7IAL7"/>
<dbReference type="InterPro" id="IPR005303">
    <property type="entry name" value="MOCOS_middle"/>
</dbReference>
<feature type="domain" description="MOSC" evidence="1">
    <location>
        <begin position="127"/>
        <end position="278"/>
    </location>
</feature>
<dbReference type="RefSeq" id="WP_079554343.1">
    <property type="nucleotide sequence ID" value="NZ_LT670847.1"/>
</dbReference>
<dbReference type="STRING" id="29571.SAMN05878437_2657"/>
<organism evidence="2 3">
    <name type="scientific">Vreelandella subglaciescola</name>
    <dbReference type="NCBI Taxonomy" id="29571"/>
    <lineage>
        <taxon>Bacteria</taxon>
        <taxon>Pseudomonadati</taxon>
        <taxon>Pseudomonadota</taxon>
        <taxon>Gammaproteobacteria</taxon>
        <taxon>Oceanospirillales</taxon>
        <taxon>Halomonadaceae</taxon>
        <taxon>Vreelandella</taxon>
    </lineage>
</organism>
<dbReference type="InterPro" id="IPR005302">
    <property type="entry name" value="MoCF_Sase_C"/>
</dbReference>
<dbReference type="OrthoDB" id="581532at2"/>
<sequence length="282" mass="31093">MRIDQLYCYPVKSLQGIALNEARVTRRGLAMDRRWMLVDTQQRFVTQRQRPALATVGVALTAESLVLSHAGMAPLHVPLDPSAGKLRMVSVWQDYCKAYPESADASRWFEAALGEQGRGLTLVRFAQEFPRAVEPDFLDGEAAYTQFADGYPFLLATTGSLETLNVALEESGQSPVPMNRFRPNIVVSTESAWAEDGWRTLTTADNTLAWTLRKPSQRCKITTIDQRTAAIAAPGEPLKTLLALNSQPQLKGAHFGQNATLTRGDGEWLRVGEPLHAVAAEK</sequence>
<dbReference type="AlphaFoldDB" id="A0A1M7IAL7"/>
<dbReference type="FunCoup" id="A0A1M7IAL7">
    <property type="interactions" value="210"/>
</dbReference>
<dbReference type="PANTHER" id="PTHR14237:SF19">
    <property type="entry name" value="MITOCHONDRIAL AMIDOXIME REDUCING COMPONENT 1"/>
    <property type="match status" value="1"/>
</dbReference>
<evidence type="ECO:0000313" key="2">
    <source>
        <dbReference type="EMBL" id="SHM37794.1"/>
    </source>
</evidence>
<accession>A0A1M7IAL7</accession>
<dbReference type="EMBL" id="LT670847">
    <property type="protein sequence ID" value="SHM37794.1"/>
    <property type="molecule type" value="Genomic_DNA"/>
</dbReference>